<reference evidence="2 3" key="1">
    <citation type="submission" date="2015-03" db="EMBL/GenBank/DDBJ databases">
        <authorList>
            <consortium name="Pathogen Informatics"/>
            <person name="Murphy D."/>
        </authorList>
    </citation>
    <scope>NUCLEOTIDE SEQUENCE [LARGE SCALE GENOMIC DNA]</scope>
    <source>
        <strain evidence="3">type strain: CIP110230</strain>
        <strain evidence="2">Type strain: CIP110230</strain>
    </source>
</reference>
<dbReference type="AlphaFoldDB" id="A0A0T9R2F2"/>
<evidence type="ECO:0000313" key="2">
    <source>
        <dbReference type="EMBL" id="CRY69113.1"/>
    </source>
</evidence>
<sequence length="137" mass="15318">MIVTRKCFITTESELQSCRQLLASSTDSLAGIQVAAGSGSGIYKRILECREMAERVRRLMPPTPCHDSYMLLDHLSYMDSWLTHLAMTLPQDPDTLPLKQWVLAGDATLIYLAKPYNAEAVRKGISFTSDNHNGNEK</sequence>
<reference evidence="4" key="2">
    <citation type="submission" date="2015-03" db="EMBL/GenBank/DDBJ databases">
        <authorList>
            <consortium name="Pathogen Informatics"/>
        </authorList>
    </citation>
    <scope>NUCLEOTIDE SEQUENCE [LARGE SCALE GENOMIC DNA]</scope>
    <source>
        <strain evidence="4">A125KOH2</strain>
    </source>
</reference>
<accession>A0A0T9R2F2</accession>
<proteinExistence type="predicted"/>
<organism evidence="1 4">
    <name type="scientific">Yersinia pekkanenii</name>
    <dbReference type="NCBI Taxonomy" id="1288385"/>
    <lineage>
        <taxon>Bacteria</taxon>
        <taxon>Pseudomonadati</taxon>
        <taxon>Pseudomonadota</taxon>
        <taxon>Gammaproteobacteria</taxon>
        <taxon>Enterobacterales</taxon>
        <taxon>Yersiniaceae</taxon>
        <taxon>Yersinia</taxon>
    </lineage>
</organism>
<evidence type="ECO:0000313" key="3">
    <source>
        <dbReference type="Proteomes" id="UP000044625"/>
    </source>
</evidence>
<reference evidence="1" key="3">
    <citation type="submission" date="2015-03" db="EMBL/GenBank/DDBJ databases">
        <authorList>
            <person name="Murphy D."/>
        </authorList>
    </citation>
    <scope>NUCLEOTIDE SEQUENCE [LARGE SCALE GENOMIC DNA]</scope>
    <source>
        <strain evidence="1">A125KOH2</strain>
    </source>
</reference>
<dbReference type="Proteomes" id="UP000044625">
    <property type="component" value="Unassembled WGS sequence"/>
</dbReference>
<dbReference type="STRING" id="1288385.ERS137968_04253"/>
<dbReference type="Proteomes" id="UP000045840">
    <property type="component" value="Unassembled WGS sequence"/>
</dbReference>
<keyword evidence="3" id="KW-1185">Reference proteome</keyword>
<evidence type="ECO:0000313" key="4">
    <source>
        <dbReference type="Proteomes" id="UP000045840"/>
    </source>
</evidence>
<gene>
    <name evidence="1" type="ORF">ERS008529_03904</name>
    <name evidence="2" type="ORF">ERS137968_04253</name>
</gene>
<dbReference type="OrthoDB" id="6507201at2"/>
<evidence type="ECO:0000313" key="1">
    <source>
        <dbReference type="EMBL" id="CNI39900.1"/>
    </source>
</evidence>
<dbReference type="RefSeq" id="WP_049614768.1">
    <property type="nucleotide sequence ID" value="NZ_CAWMMU010000034.1"/>
</dbReference>
<name>A0A0T9R2F2_9GAMM</name>
<dbReference type="EMBL" id="CQAZ01000046">
    <property type="protein sequence ID" value="CNI39900.1"/>
    <property type="molecule type" value="Genomic_DNA"/>
</dbReference>
<dbReference type="EMBL" id="CWJL01000034">
    <property type="protein sequence ID" value="CRY69113.1"/>
    <property type="molecule type" value="Genomic_DNA"/>
</dbReference>
<protein>
    <submittedName>
        <fullName evidence="1">Uncharacterized protein</fullName>
    </submittedName>
</protein>